<feature type="compositionally biased region" description="Low complexity" evidence="4">
    <location>
        <begin position="374"/>
        <end position="389"/>
    </location>
</feature>
<feature type="compositionally biased region" description="Low complexity" evidence="4">
    <location>
        <begin position="1"/>
        <end position="15"/>
    </location>
</feature>
<feature type="compositionally biased region" description="Polar residues" evidence="4">
    <location>
        <begin position="37"/>
        <end position="72"/>
    </location>
</feature>
<evidence type="ECO:0000259" key="5">
    <source>
        <dbReference type="Pfam" id="PF02120"/>
    </source>
</evidence>
<keyword evidence="7" id="KW-1185">Reference proteome</keyword>
<organism evidence="6 7">
    <name type="scientific">Methylovorus glucosotrophus (strain SIP3-4)</name>
    <dbReference type="NCBI Taxonomy" id="582744"/>
    <lineage>
        <taxon>Bacteria</taxon>
        <taxon>Pseudomonadati</taxon>
        <taxon>Pseudomonadota</taxon>
        <taxon>Betaproteobacteria</taxon>
        <taxon>Nitrosomonadales</taxon>
        <taxon>Methylophilaceae</taxon>
        <taxon>Methylovorus</taxon>
    </lineage>
</organism>
<feature type="region of interest" description="Disordered" evidence="4">
    <location>
        <begin position="363"/>
        <end position="400"/>
    </location>
</feature>
<feature type="compositionally biased region" description="Basic and acidic residues" evidence="4">
    <location>
        <begin position="73"/>
        <end position="87"/>
    </location>
</feature>
<gene>
    <name evidence="6" type="ordered locus">Msip34_0761</name>
</gene>
<dbReference type="InterPro" id="IPR052563">
    <property type="entry name" value="FliK"/>
</dbReference>
<evidence type="ECO:0000313" key="6">
    <source>
        <dbReference type="EMBL" id="ACT50009.1"/>
    </source>
</evidence>
<feature type="region of interest" description="Disordered" evidence="4">
    <location>
        <begin position="1"/>
        <end position="95"/>
    </location>
</feature>
<feature type="compositionally biased region" description="Polar residues" evidence="4">
    <location>
        <begin position="363"/>
        <end position="373"/>
    </location>
</feature>
<feature type="region of interest" description="Disordered" evidence="4">
    <location>
        <begin position="160"/>
        <end position="183"/>
    </location>
</feature>
<dbReference type="InterPro" id="IPR001635">
    <property type="entry name" value="Flag_hook_Flik"/>
</dbReference>
<dbReference type="KEGG" id="mei:Msip34_0761"/>
<dbReference type="RefSeq" id="WP_015829587.1">
    <property type="nucleotide sequence ID" value="NC_012969.1"/>
</dbReference>
<keyword evidence="6" id="KW-0282">Flagellum</keyword>
<feature type="domain" description="Flagellar hook-length control protein-like C-terminal" evidence="5">
    <location>
        <begin position="289"/>
        <end position="372"/>
    </location>
</feature>
<dbReference type="OrthoDB" id="8596319at2"/>
<dbReference type="STRING" id="582744.Msip34_0761"/>
<dbReference type="EMBL" id="CP001674">
    <property type="protein sequence ID" value="ACT50009.1"/>
    <property type="molecule type" value="Genomic_DNA"/>
</dbReference>
<dbReference type="Gene3D" id="3.30.750.140">
    <property type="match status" value="1"/>
</dbReference>
<evidence type="ECO:0000256" key="3">
    <source>
        <dbReference type="ARBA" id="ARBA00022795"/>
    </source>
</evidence>
<dbReference type="GO" id="GO:0044780">
    <property type="term" value="P:bacterial-type flagellum assembly"/>
    <property type="evidence" value="ECO:0007669"/>
    <property type="project" value="InterPro"/>
</dbReference>
<reference evidence="7" key="1">
    <citation type="submission" date="2009-07" db="EMBL/GenBank/DDBJ databases">
        <title>Complete sequence of chromosome of Methylovorus sp. SIP3-4.</title>
        <authorList>
            <person name="Lucas S."/>
            <person name="Copeland A."/>
            <person name="Lapidus A."/>
            <person name="Glavina del Rio T."/>
            <person name="Tice H."/>
            <person name="Bruce D."/>
            <person name="Goodwin L."/>
            <person name="Pitluck S."/>
            <person name="Clum A."/>
            <person name="Larimer F."/>
            <person name="Land M."/>
            <person name="Hauser L."/>
            <person name="Kyrpides N."/>
            <person name="Mikhailova N."/>
            <person name="Kayluzhnaya M."/>
            <person name="Chistoserdova L."/>
        </authorList>
    </citation>
    <scope>NUCLEOTIDE SEQUENCE [LARGE SCALE GENOMIC DNA]</scope>
    <source>
        <strain evidence="7">SIP3-4</strain>
    </source>
</reference>
<dbReference type="CDD" id="cd17470">
    <property type="entry name" value="T3SS_Flik_C"/>
    <property type="match status" value="1"/>
</dbReference>
<dbReference type="eggNOG" id="COG3144">
    <property type="taxonomic scope" value="Bacteria"/>
</dbReference>
<evidence type="ECO:0000313" key="7">
    <source>
        <dbReference type="Proteomes" id="UP000002743"/>
    </source>
</evidence>
<feature type="compositionally biased region" description="Polar residues" evidence="4">
    <location>
        <begin position="16"/>
        <end position="26"/>
    </location>
</feature>
<dbReference type="InterPro" id="IPR021136">
    <property type="entry name" value="Flagellar_hook_control-like_C"/>
</dbReference>
<dbReference type="InterPro" id="IPR038610">
    <property type="entry name" value="FliK-like_C_sf"/>
</dbReference>
<evidence type="ECO:0000256" key="4">
    <source>
        <dbReference type="SAM" id="MobiDB-lite"/>
    </source>
</evidence>
<dbReference type="AlphaFoldDB" id="C6XAS7"/>
<dbReference type="Proteomes" id="UP000002743">
    <property type="component" value="Chromosome"/>
</dbReference>
<dbReference type="PANTHER" id="PTHR37533">
    <property type="entry name" value="FLAGELLAR HOOK-LENGTH CONTROL PROTEIN"/>
    <property type="match status" value="1"/>
</dbReference>
<keyword evidence="6" id="KW-0966">Cell projection</keyword>
<comment type="function">
    <text evidence="1">Controls the length of the flagellar hook.</text>
</comment>
<comment type="similarity">
    <text evidence="2">Belongs to the FliK family.</text>
</comment>
<proteinExistence type="inferred from homology"/>
<evidence type="ECO:0000256" key="2">
    <source>
        <dbReference type="ARBA" id="ARBA00009149"/>
    </source>
</evidence>
<keyword evidence="3" id="KW-1005">Bacterial flagellum biogenesis</keyword>
<accession>C6XAS7</accession>
<dbReference type="HOGENOM" id="CLU_663588_0_0_4"/>
<dbReference type="Pfam" id="PF02120">
    <property type="entry name" value="Flg_hook"/>
    <property type="match status" value="1"/>
</dbReference>
<feature type="compositionally biased region" description="Basic and acidic residues" evidence="4">
    <location>
        <begin position="111"/>
        <end position="128"/>
    </location>
</feature>
<sequence length="414" mass="42907">MQNTPLPIISSTPSSNGMGSMNAPKSTTTDNAAATNSFQKVLSNQVQQRQQKNDSQQGKATTANVKSPQAEQKTTDTKAADAKKDAADSSANITPELADQFKDLALLAKQGKDLKGKPEKSEETKDATDAASVVTTDPAIAALAVPANVPVTPADKPALTTEDAAAAPKPQVDTTDSRPRGRLDQELGNMLAQSRTDTSDTSQIAQAGSDQADMSAWLEKMLPGFNTGETAKLAEQQAAKVDNTATITQAQAVAATAPMNPVQASEAVGSSNTITAYPGRAGWDQAIGQKVAWMVAGGEQSATLTLNPPDMGPLQVVIHVHNDIADATFMSNNQEVRQALQDGMSNLRDMLNASGIQLGQSNVGEHTQSQQQLAEAGGRSGRASGNAAEDGSAAPAAVQSTVVRSGNGMVDTFV</sequence>
<dbReference type="PANTHER" id="PTHR37533:SF2">
    <property type="entry name" value="FLAGELLAR HOOK-LENGTH CONTROL PROTEIN"/>
    <property type="match status" value="1"/>
</dbReference>
<reference evidence="6 7" key="2">
    <citation type="journal article" date="2011" name="J. Bacteriol.">
        <title>Genomes of three methylotrophs from a single niche uncover genetic and metabolic divergence of Methylophilaceae.</title>
        <authorList>
            <person name="Lapidus A."/>
            <person name="Clum A."/>
            <person name="Labutti K."/>
            <person name="Kaluzhnaya M.G."/>
            <person name="Lim S."/>
            <person name="Beck D.A."/>
            <person name="Glavina Del Rio T."/>
            <person name="Nolan M."/>
            <person name="Mavromatis K."/>
            <person name="Huntemann M."/>
            <person name="Lucas S."/>
            <person name="Lidstrom M.E."/>
            <person name="Ivanova N."/>
            <person name="Chistoserdova L."/>
        </authorList>
    </citation>
    <scope>NUCLEOTIDE SEQUENCE [LARGE SCALE GENOMIC DNA]</scope>
    <source>
        <strain evidence="6 7">SIP3-4</strain>
    </source>
</reference>
<feature type="region of interest" description="Disordered" evidence="4">
    <location>
        <begin position="111"/>
        <end position="132"/>
    </location>
</feature>
<name>C6XAS7_METGS</name>
<evidence type="ECO:0000256" key="1">
    <source>
        <dbReference type="ARBA" id="ARBA00003944"/>
    </source>
</evidence>
<dbReference type="GO" id="GO:0009424">
    <property type="term" value="C:bacterial-type flagellum hook"/>
    <property type="evidence" value="ECO:0007669"/>
    <property type="project" value="InterPro"/>
</dbReference>
<dbReference type="PRINTS" id="PR01007">
    <property type="entry name" value="FLGHOOKFLIK"/>
</dbReference>
<feature type="compositionally biased region" description="Low complexity" evidence="4">
    <location>
        <begin position="27"/>
        <end position="36"/>
    </location>
</feature>
<keyword evidence="6" id="KW-0969">Cilium</keyword>
<protein>
    <submittedName>
        <fullName evidence="6">Flagellar hook-length control protein</fullName>
    </submittedName>
</protein>